<protein>
    <recommendedName>
        <fullName evidence="3">PsbP C-terminal domain-containing protein</fullName>
    </recommendedName>
</protein>
<reference evidence="4 5" key="1">
    <citation type="submission" date="2017-08" db="EMBL/GenBank/DDBJ databases">
        <title>Acidophilic green algal genome provides insights into adaptation to an acidic environment.</title>
        <authorList>
            <person name="Hirooka S."/>
            <person name="Hirose Y."/>
            <person name="Kanesaki Y."/>
            <person name="Higuchi S."/>
            <person name="Fujiwara T."/>
            <person name="Onuma R."/>
            <person name="Era A."/>
            <person name="Ohbayashi R."/>
            <person name="Uzuka A."/>
            <person name="Nozaki H."/>
            <person name="Yoshikawa H."/>
            <person name="Miyagishima S.Y."/>
        </authorList>
    </citation>
    <scope>NUCLEOTIDE SEQUENCE [LARGE SCALE GENOMIC DNA]</scope>
    <source>
        <strain evidence="4 5">NIES-2499</strain>
    </source>
</reference>
<dbReference type="STRING" id="1157962.A0A250X1W2"/>
<evidence type="ECO:0000256" key="2">
    <source>
        <dbReference type="SAM" id="Phobius"/>
    </source>
</evidence>
<keyword evidence="2" id="KW-1133">Transmembrane helix</keyword>
<dbReference type="PANTHER" id="PTHR31407">
    <property type="match status" value="1"/>
</dbReference>
<feature type="domain" description="PsbP C-terminal" evidence="3">
    <location>
        <begin position="124"/>
        <end position="308"/>
    </location>
</feature>
<evidence type="ECO:0000256" key="1">
    <source>
        <dbReference type="SAM" id="MobiDB-lite"/>
    </source>
</evidence>
<feature type="region of interest" description="Disordered" evidence="1">
    <location>
        <begin position="155"/>
        <end position="176"/>
    </location>
</feature>
<evidence type="ECO:0000313" key="5">
    <source>
        <dbReference type="Proteomes" id="UP000232323"/>
    </source>
</evidence>
<dbReference type="EMBL" id="BEGY01000019">
    <property type="protein sequence ID" value="GAX76730.1"/>
    <property type="molecule type" value="Genomic_DNA"/>
</dbReference>
<dbReference type="PANTHER" id="PTHR31407:SF16">
    <property type="entry name" value="PSBP DOMAIN-CONTAINING PROTEIN 7, CHLOROPLASTIC"/>
    <property type="match status" value="1"/>
</dbReference>
<dbReference type="AlphaFoldDB" id="A0A250X1W2"/>
<dbReference type="GO" id="GO:0019898">
    <property type="term" value="C:extrinsic component of membrane"/>
    <property type="evidence" value="ECO:0007669"/>
    <property type="project" value="InterPro"/>
</dbReference>
<dbReference type="Pfam" id="PF01789">
    <property type="entry name" value="PsbP"/>
    <property type="match status" value="1"/>
</dbReference>
<dbReference type="NCBIfam" id="NF040946">
    <property type="entry name" value="PSII_PsbP"/>
    <property type="match status" value="1"/>
</dbReference>
<organism evidence="4 5">
    <name type="scientific">Chlamydomonas eustigma</name>
    <dbReference type="NCBI Taxonomy" id="1157962"/>
    <lineage>
        <taxon>Eukaryota</taxon>
        <taxon>Viridiplantae</taxon>
        <taxon>Chlorophyta</taxon>
        <taxon>core chlorophytes</taxon>
        <taxon>Chlorophyceae</taxon>
        <taxon>CS clade</taxon>
        <taxon>Chlamydomonadales</taxon>
        <taxon>Chlamydomonadaceae</taxon>
        <taxon>Chlamydomonas</taxon>
    </lineage>
</organism>
<name>A0A250X1W2_9CHLO</name>
<dbReference type="InterPro" id="IPR002683">
    <property type="entry name" value="PsbP_C"/>
</dbReference>
<comment type="caution">
    <text evidence="4">The sequence shown here is derived from an EMBL/GenBank/DDBJ whole genome shotgun (WGS) entry which is preliminary data.</text>
</comment>
<evidence type="ECO:0000313" key="4">
    <source>
        <dbReference type="EMBL" id="GAX76730.1"/>
    </source>
</evidence>
<dbReference type="Proteomes" id="UP000232323">
    <property type="component" value="Unassembled WGS sequence"/>
</dbReference>
<dbReference type="SUPFAM" id="SSF55724">
    <property type="entry name" value="Mog1p/PsbP-like"/>
    <property type="match status" value="1"/>
</dbReference>
<evidence type="ECO:0000259" key="3">
    <source>
        <dbReference type="Pfam" id="PF01789"/>
    </source>
</evidence>
<sequence length="310" mass="34676">MILQNFSEVNINQLRQSQWFLNERRPAPFTGGHRRRRSSKPSILRSEDLKKTTSSANAIPQDPIEVVTWGGRLPSTRRLALSAASATFIALGGNFFGITSFLLSLDKGQLARSSRLDVLVPVLGFKRYVDYADMFEFQYPAQWLADQTVARRAAQRAERERSLDPPSLGQQRKAVDPYQEVAEPSAAFGPPGSTGEKNVSIIAAPIMPGFILESLGSAESAAKRFLTTIAPEGSERSATFLGAQERRSPEGLLYYQMEYIIQGPTFRRHNISTYCSRNGKLYTFNVQCPEIEWESEELQLRKSASSFKLT</sequence>
<keyword evidence="2" id="KW-0472">Membrane</keyword>
<accession>A0A250X1W2</accession>
<dbReference type="OrthoDB" id="414405at2759"/>
<feature type="region of interest" description="Disordered" evidence="1">
    <location>
        <begin position="25"/>
        <end position="47"/>
    </location>
</feature>
<dbReference type="GO" id="GO:0009654">
    <property type="term" value="C:photosystem II oxygen evolving complex"/>
    <property type="evidence" value="ECO:0007669"/>
    <property type="project" value="InterPro"/>
</dbReference>
<feature type="transmembrane region" description="Helical" evidence="2">
    <location>
        <begin position="79"/>
        <end position="105"/>
    </location>
</feature>
<gene>
    <name evidence="4" type="ORF">CEUSTIGMA_g4177.t1</name>
</gene>
<dbReference type="GO" id="GO:0015979">
    <property type="term" value="P:photosynthesis"/>
    <property type="evidence" value="ECO:0007669"/>
    <property type="project" value="InterPro"/>
</dbReference>
<keyword evidence="2" id="KW-0812">Transmembrane</keyword>
<dbReference type="Gene3D" id="3.40.1000.10">
    <property type="entry name" value="Mog1/PsbP, alpha/beta/alpha sandwich"/>
    <property type="match status" value="1"/>
</dbReference>
<dbReference type="InterPro" id="IPR016123">
    <property type="entry name" value="Mog1/PsbP_a/b/a-sand"/>
</dbReference>
<keyword evidence="5" id="KW-1185">Reference proteome</keyword>
<dbReference type="GO" id="GO:0005509">
    <property type="term" value="F:calcium ion binding"/>
    <property type="evidence" value="ECO:0007669"/>
    <property type="project" value="InterPro"/>
</dbReference>
<proteinExistence type="predicted"/>